<feature type="binding site" evidence="5">
    <location>
        <begin position="284"/>
        <end position="290"/>
    </location>
    <ligand>
        <name>S-adenosyl-L-methionine</name>
        <dbReference type="ChEBI" id="CHEBI:59789"/>
    </ligand>
</feature>
<evidence type="ECO:0000256" key="5">
    <source>
        <dbReference type="PROSITE-ProRule" id="PRU01023"/>
    </source>
</evidence>
<keyword evidence="3 5" id="KW-0949">S-adenosyl-L-methionine</keyword>
<dbReference type="KEGG" id="sapp:SAC06_05700"/>
<evidence type="ECO:0000256" key="4">
    <source>
        <dbReference type="ARBA" id="ARBA00022884"/>
    </source>
</evidence>
<dbReference type="InterPro" id="IPR029063">
    <property type="entry name" value="SAM-dependent_MTases_sf"/>
</dbReference>
<reference evidence="7" key="1">
    <citation type="submission" date="2023-11" db="EMBL/GenBank/DDBJ databases">
        <title>Scrofimicrobium hongkongense sp. nov., isolated from a patient with peritonitis.</title>
        <authorList>
            <person name="Lao H.Y."/>
            <person name="Wong A.Y.P."/>
            <person name="Ng T.L."/>
            <person name="Wong R.Y.L."/>
            <person name="Yau M.C.Y."/>
            <person name="Lam J.Y.W."/>
            <person name="Siu G.K.H."/>
        </authorList>
    </citation>
    <scope>NUCLEOTIDE SEQUENCE</scope>
    <source>
        <strain evidence="7">R131</strain>
    </source>
</reference>
<dbReference type="Gene3D" id="1.10.940.10">
    <property type="entry name" value="NusB-like"/>
    <property type="match status" value="1"/>
</dbReference>
<feature type="binding site" evidence="5">
    <location>
        <position position="352"/>
    </location>
    <ligand>
        <name>S-adenosyl-L-methionine</name>
        <dbReference type="ChEBI" id="CHEBI:59789"/>
    </ligand>
</feature>
<dbReference type="GO" id="GO:0008173">
    <property type="term" value="F:RNA methyltransferase activity"/>
    <property type="evidence" value="ECO:0007669"/>
    <property type="project" value="InterPro"/>
</dbReference>
<comment type="similarity">
    <text evidence="5">Belongs to the class I-like SAM-binding methyltransferase superfamily. RsmB/NOP family.</text>
</comment>
<dbReference type="GO" id="GO:0003723">
    <property type="term" value="F:RNA binding"/>
    <property type="evidence" value="ECO:0007669"/>
    <property type="project" value="UniProtKB-UniRule"/>
</dbReference>
<dbReference type="EMBL" id="CP138335">
    <property type="protein sequence ID" value="XBW07151.1"/>
    <property type="molecule type" value="Genomic_DNA"/>
</dbReference>
<dbReference type="InterPro" id="IPR035926">
    <property type="entry name" value="NusB-like_sf"/>
</dbReference>
<dbReference type="InterPro" id="IPR023267">
    <property type="entry name" value="RCMT"/>
</dbReference>
<feature type="active site" description="Nucleophile" evidence="5">
    <location>
        <position position="405"/>
    </location>
</feature>
<dbReference type="InterPro" id="IPR049560">
    <property type="entry name" value="MeTrfase_RsmB-F_NOP2_cat"/>
</dbReference>
<dbReference type="GO" id="GO:0001510">
    <property type="term" value="P:RNA methylation"/>
    <property type="evidence" value="ECO:0007669"/>
    <property type="project" value="InterPro"/>
</dbReference>
<feature type="binding site" evidence="5">
    <location>
        <position position="309"/>
    </location>
    <ligand>
        <name>S-adenosyl-L-methionine</name>
        <dbReference type="ChEBI" id="CHEBI:59789"/>
    </ligand>
</feature>
<gene>
    <name evidence="7" type="ORF">SAC06_05700</name>
</gene>
<accession>A0AAU7V765</accession>
<dbReference type="SUPFAM" id="SSF53335">
    <property type="entry name" value="S-adenosyl-L-methionine-dependent methyltransferases"/>
    <property type="match status" value="1"/>
</dbReference>
<dbReference type="PANTHER" id="PTHR22807">
    <property type="entry name" value="NOP2 YEAST -RELATED NOL1/NOP2/FMU SUN DOMAIN-CONTAINING"/>
    <property type="match status" value="1"/>
</dbReference>
<dbReference type="SUPFAM" id="SSF48013">
    <property type="entry name" value="NusB-like"/>
    <property type="match status" value="1"/>
</dbReference>
<dbReference type="InterPro" id="IPR001678">
    <property type="entry name" value="MeTrfase_RsmB-F_NOP2_dom"/>
</dbReference>
<protein>
    <submittedName>
        <fullName evidence="7">Transcription antitermination factor NusB</fullName>
    </submittedName>
</protein>
<keyword evidence="2 5" id="KW-0808">Transferase</keyword>
<dbReference type="Pfam" id="PF01189">
    <property type="entry name" value="Methyltr_RsmB-F"/>
    <property type="match status" value="1"/>
</dbReference>
<organism evidence="7">
    <name type="scientific">Scrofimicrobium appendicitidis</name>
    <dbReference type="NCBI Taxonomy" id="3079930"/>
    <lineage>
        <taxon>Bacteria</taxon>
        <taxon>Bacillati</taxon>
        <taxon>Actinomycetota</taxon>
        <taxon>Actinomycetes</taxon>
        <taxon>Actinomycetales</taxon>
        <taxon>Actinomycetaceae</taxon>
        <taxon>Scrofimicrobium</taxon>
    </lineage>
</organism>
<keyword evidence="1 5" id="KW-0489">Methyltransferase</keyword>
<keyword evidence="4 5" id="KW-0694">RNA-binding</keyword>
<dbReference type="PANTHER" id="PTHR22807:SF53">
    <property type="entry name" value="RIBOSOMAL RNA SMALL SUBUNIT METHYLTRANSFERASE B-RELATED"/>
    <property type="match status" value="1"/>
</dbReference>
<sequence>MSKPYRAKRPADPARLLAVRVLLQVEEEGAFANLALPRALRAEQQSNPKFDFRDAAFASELVYGTLRWRGYLDQVLAQFSSRPLTELEPVVWQLLRVGAYQLLFMRVPDHAAVAATVDAARELTTDGPVRMVNAILRSITRADDIDQIFAEIPDQDDRLAARYSHPVWMVRSFRRALEARGLPESELVPALAANNSIPKVNLVARPGLIAAQELAQEAEEILQRPTSQGQLSEYAVILDGGDPAALPAVREGRAAVQDEGSQLAALLLAAAPLTGSDRHWLDLCAGPGGKSALLGAVGAERGVDLVANEISAHRARLVEKSVRALANVTVTNLDGRTLPAPSGYRYDRVLIDAPCSGLGSLRRRPESRWRHQPEELAELVPLQRGLLQRGWELTRTGGVIAWVTCTPQVEETLEIVSWALEQGQVETIDTAATARILTPIELEPGPNQTLQLWPHRHGTDAMFVALLRKK</sequence>
<dbReference type="Pfam" id="PF01029">
    <property type="entry name" value="NusB"/>
    <property type="match status" value="1"/>
</dbReference>
<evidence type="ECO:0000313" key="7">
    <source>
        <dbReference type="EMBL" id="XBW07151.1"/>
    </source>
</evidence>
<dbReference type="CDD" id="cd02440">
    <property type="entry name" value="AdoMet_MTases"/>
    <property type="match status" value="1"/>
</dbReference>
<feature type="domain" description="SAM-dependent MTase RsmB/NOP-type" evidence="6">
    <location>
        <begin position="174"/>
        <end position="470"/>
    </location>
</feature>
<name>A0AAU7V765_9ACTO</name>
<dbReference type="RefSeq" id="WP_350257357.1">
    <property type="nucleotide sequence ID" value="NZ_CP138335.1"/>
</dbReference>
<proteinExistence type="inferred from homology"/>
<evidence type="ECO:0000256" key="2">
    <source>
        <dbReference type="ARBA" id="ARBA00022679"/>
    </source>
</evidence>
<dbReference type="AlphaFoldDB" id="A0AAU7V765"/>
<evidence type="ECO:0000256" key="1">
    <source>
        <dbReference type="ARBA" id="ARBA00022603"/>
    </source>
</evidence>
<dbReference type="PRINTS" id="PR02008">
    <property type="entry name" value="RCMTFAMILY"/>
</dbReference>
<dbReference type="InterPro" id="IPR006027">
    <property type="entry name" value="NusB_RsmB_TIM44"/>
</dbReference>
<evidence type="ECO:0000256" key="3">
    <source>
        <dbReference type="ARBA" id="ARBA00022691"/>
    </source>
</evidence>
<evidence type="ECO:0000259" key="6">
    <source>
        <dbReference type="PROSITE" id="PS51686"/>
    </source>
</evidence>
<dbReference type="Gene3D" id="3.40.50.150">
    <property type="entry name" value="Vaccinia Virus protein VP39"/>
    <property type="match status" value="1"/>
</dbReference>
<feature type="binding site" evidence="5">
    <location>
        <position position="334"/>
    </location>
    <ligand>
        <name>S-adenosyl-L-methionine</name>
        <dbReference type="ChEBI" id="CHEBI:59789"/>
    </ligand>
</feature>
<dbReference type="PROSITE" id="PS51686">
    <property type="entry name" value="SAM_MT_RSMB_NOP"/>
    <property type="match status" value="1"/>
</dbReference>
<dbReference type="GO" id="GO:0006355">
    <property type="term" value="P:regulation of DNA-templated transcription"/>
    <property type="evidence" value="ECO:0007669"/>
    <property type="project" value="InterPro"/>
</dbReference>